<accession>A0A8J9VBV4</accession>
<dbReference type="OrthoDB" id="7469620at2759"/>
<keyword evidence="2" id="KW-1185">Reference proteome</keyword>
<protein>
    <submittedName>
        <fullName evidence="1">Uncharacterized protein</fullName>
    </submittedName>
</protein>
<dbReference type="AlphaFoldDB" id="A0A8J9VBV4"/>
<organism evidence="1 2">
    <name type="scientific">Brenthis ino</name>
    <name type="common">lesser marbled fritillary</name>
    <dbReference type="NCBI Taxonomy" id="405034"/>
    <lineage>
        <taxon>Eukaryota</taxon>
        <taxon>Metazoa</taxon>
        <taxon>Ecdysozoa</taxon>
        <taxon>Arthropoda</taxon>
        <taxon>Hexapoda</taxon>
        <taxon>Insecta</taxon>
        <taxon>Pterygota</taxon>
        <taxon>Neoptera</taxon>
        <taxon>Endopterygota</taxon>
        <taxon>Lepidoptera</taxon>
        <taxon>Glossata</taxon>
        <taxon>Ditrysia</taxon>
        <taxon>Papilionoidea</taxon>
        <taxon>Nymphalidae</taxon>
        <taxon>Heliconiinae</taxon>
        <taxon>Argynnini</taxon>
        <taxon>Brenthis</taxon>
    </lineage>
</organism>
<reference evidence="1" key="1">
    <citation type="submission" date="2021-12" db="EMBL/GenBank/DDBJ databases">
        <authorList>
            <person name="Martin H S."/>
        </authorList>
    </citation>
    <scope>NUCLEOTIDE SEQUENCE</scope>
</reference>
<evidence type="ECO:0000313" key="1">
    <source>
        <dbReference type="EMBL" id="CAH0716500.1"/>
    </source>
</evidence>
<proteinExistence type="predicted"/>
<gene>
    <name evidence="1" type="ORF">BINO364_LOCUS3262</name>
</gene>
<dbReference type="Proteomes" id="UP000838878">
    <property type="component" value="Chromosome 11"/>
</dbReference>
<dbReference type="EMBL" id="OV170231">
    <property type="protein sequence ID" value="CAH0716500.1"/>
    <property type="molecule type" value="Genomic_DNA"/>
</dbReference>
<name>A0A8J9VBV4_9NEOP</name>
<feature type="non-terminal residue" evidence="1">
    <location>
        <position position="356"/>
    </location>
</feature>
<sequence>MKCVKLNLQERSKMKCNKPNIDKPRKFCQQRMVNPEHEEDPRWIDVYDRFYCNDYQSYDLNVTSSSQIQQCHEDLFLSVQNLQFQGTVDQHRKVRSSFKYKSLSNCHKHRMFVKQIVDECNQYSVTRSSELSDYVEDYTKYISNNDQSRSSSAKSSIVLFCLNNKRKQNKCVQVDIKSHETRKKPKIERGKRYQRAHPKSGLILKASDESVNTEDTKVAFHKNGKRKSLTISRTESPATVQVIRVDVVCNNSCSSSISDYDKSEKQYSHDLNQEDNKNQMNANQKSQLIKKYMLTNTVKTLEEKVSGSKVTLMLEVTRALANVTRPQRKDWYAMDHPARWGVCVPEFIGVRDGTSG</sequence>
<evidence type="ECO:0000313" key="2">
    <source>
        <dbReference type="Proteomes" id="UP000838878"/>
    </source>
</evidence>